<dbReference type="AlphaFoldDB" id="A0A243G9S3"/>
<name>A0A243G9S3_BACTF</name>
<dbReference type="RefSeq" id="WP_060629756.1">
    <property type="nucleotide sequence ID" value="NZ_NFEL01000053.1"/>
</dbReference>
<protein>
    <submittedName>
        <fullName evidence="1">Uncharacterized protein</fullName>
    </submittedName>
</protein>
<accession>A0A243G9S3</accession>
<sequence length="489" mass="57564">MDDLLNIVNEYIKNNQNNVIDSLDKDENSIQKDNERNYCEIHIKPTNNHKSITNKEESVQIEEKAREIKGIVNLLNHGTSIDEVEKRYKLDKHYIKNLLAEQGYYYIPFLYTWLDKTEEKVIKEVVSKINNGVHIYDIIKEYVEYRKNRALASGELLAALYKAGYKYNSKTKYWERVKLEEERTKNSDLSIKGEISILTTDVKKMVNYLNNEFSLDGLAKYLCIEKSIILDALYRDGYNYIPFLYTWERNTQNEVLQQIVSELNNGNVIYQITGTYTKNEKKRAEISEGLKEVLEKEGYYFNNITNLWKRNKDSEKLIENNNGIQIESIVQLLNNNIPLKIVAKEHDTDIINLRILLRHKGYRYDTSIQKWVNNTLDKHSNKEGVFEENRNEELSQENAESVKEVKNRIVLSIEEQKILKQIIDYWNSQTKISSIQEDEQKIEYQLSQNSIDKVNLLSNTLNIKPSQIIESAIDQYVEKLINNFNKLKK</sequence>
<proteinExistence type="predicted"/>
<evidence type="ECO:0000313" key="2">
    <source>
        <dbReference type="Proteomes" id="UP000195030"/>
    </source>
</evidence>
<comment type="caution">
    <text evidence="1">The sequence shown here is derived from an EMBL/GenBank/DDBJ whole genome shotgun (WGS) entry which is preliminary data.</text>
</comment>
<organism evidence="1 2">
    <name type="scientific">Bacillus thuringiensis subsp. finitimus</name>
    <dbReference type="NCBI Taxonomy" id="29337"/>
    <lineage>
        <taxon>Bacteria</taxon>
        <taxon>Bacillati</taxon>
        <taxon>Bacillota</taxon>
        <taxon>Bacilli</taxon>
        <taxon>Bacillales</taxon>
        <taxon>Bacillaceae</taxon>
        <taxon>Bacillus</taxon>
        <taxon>Bacillus cereus group</taxon>
    </lineage>
</organism>
<dbReference type="EMBL" id="NFEL01000053">
    <property type="protein sequence ID" value="OUA03843.1"/>
    <property type="molecule type" value="Genomic_DNA"/>
</dbReference>
<reference evidence="1 2" key="1">
    <citation type="submission" date="2016-10" db="EMBL/GenBank/DDBJ databases">
        <title>Comparative genomics of Bacillus thuringiensis reveals a path to pathogens against multiple invertebrate hosts.</title>
        <authorList>
            <person name="Zheng J."/>
            <person name="Gao Q."/>
            <person name="Liu H."/>
            <person name="Peng D."/>
            <person name="Ruan L."/>
            <person name="Sun M."/>
        </authorList>
    </citation>
    <scope>NUCLEOTIDE SEQUENCE [LARGE SCALE GENOMIC DNA]</scope>
    <source>
        <strain evidence="1">CTC</strain>
    </source>
</reference>
<evidence type="ECO:0000313" key="1">
    <source>
        <dbReference type="EMBL" id="OUA03843.1"/>
    </source>
</evidence>
<dbReference type="Proteomes" id="UP000195030">
    <property type="component" value="Unassembled WGS sequence"/>
</dbReference>
<gene>
    <name evidence="1" type="ORF">BK772_28535</name>
</gene>